<dbReference type="Pfam" id="PF04145">
    <property type="entry name" value="Ctr"/>
    <property type="match status" value="1"/>
</dbReference>
<dbReference type="AlphaFoldDB" id="A0A1J1GT93"/>
<dbReference type="PANTHER" id="PTHR12483">
    <property type="entry name" value="SOLUTE CARRIER FAMILY 31 COPPER TRANSPORTERS"/>
    <property type="match status" value="1"/>
</dbReference>
<evidence type="ECO:0000256" key="1">
    <source>
        <dbReference type="ARBA" id="ARBA00004141"/>
    </source>
</evidence>
<accession>A0A1J1GT93</accession>
<evidence type="ECO:0000256" key="4">
    <source>
        <dbReference type="ARBA" id="ARBA00023136"/>
    </source>
</evidence>
<dbReference type="GO" id="GO:0005375">
    <property type="term" value="F:copper ion transmembrane transporter activity"/>
    <property type="evidence" value="ECO:0007669"/>
    <property type="project" value="UniProtKB-UniRule"/>
</dbReference>
<reference evidence="6" key="1">
    <citation type="submission" date="2015-04" db="EMBL/GenBank/DDBJ databases">
        <authorList>
            <consortium name="Pathogen Informatics"/>
        </authorList>
    </citation>
    <scope>NUCLEOTIDE SEQUENCE [LARGE SCALE GENOMIC DNA]</scope>
    <source>
        <strain evidence="6">8A</strain>
    </source>
</reference>
<dbReference type="InterPro" id="IPR007274">
    <property type="entry name" value="Cop_transporter"/>
</dbReference>
<keyword evidence="7" id="KW-1185">Reference proteome</keyword>
<name>A0A1J1GT93_PLAGA</name>
<dbReference type="PANTHER" id="PTHR12483:SF27">
    <property type="entry name" value="COPPER TRANSPORT PROTEIN CTR1"/>
    <property type="match status" value="1"/>
</dbReference>
<dbReference type="Proteomes" id="UP000220797">
    <property type="component" value="Unassembled WGS sequence"/>
</dbReference>
<keyword evidence="5" id="KW-0186">Copper</keyword>
<feature type="transmembrane region" description="Helical" evidence="5">
    <location>
        <begin position="138"/>
        <end position="157"/>
    </location>
</feature>
<evidence type="ECO:0000313" key="6">
    <source>
        <dbReference type="EMBL" id="CRG95732.1"/>
    </source>
</evidence>
<sequence>MVGKYSKYSLCTIVIIYILSNFQFVSSSCHSEYNKDGLLLPMYFSNNINIKFLFDYFQVKNVYQFVFLNILCILMGFSSIYIKMIKKGFDKKNSEDVEEKHFLLKIFRNKDFIYGLLSFLNYAIDYLLMLIVMTFNPYIFLSIMIGLSSAYFFYGHLV</sequence>
<keyword evidence="5" id="KW-0187">Copper transport</keyword>
<comment type="caution">
    <text evidence="6">The sequence shown here is derived from an EMBL/GenBank/DDBJ whole genome shotgun (WGS) entry which is preliminary data.</text>
</comment>
<gene>
    <name evidence="6" type="ORF">PGAL8A_00293700</name>
</gene>
<dbReference type="RefSeq" id="XP_028528540.1">
    <property type="nucleotide sequence ID" value="XM_028671937.1"/>
</dbReference>
<dbReference type="PROSITE" id="PS51257">
    <property type="entry name" value="PROKAR_LIPOPROTEIN"/>
    <property type="match status" value="1"/>
</dbReference>
<proteinExistence type="inferred from homology"/>
<comment type="subcellular location">
    <subcellularLocation>
        <location evidence="1 5">Membrane</location>
        <topology evidence="1 5">Multi-pass membrane protein</topology>
    </subcellularLocation>
</comment>
<evidence type="ECO:0000313" key="7">
    <source>
        <dbReference type="Proteomes" id="UP000220797"/>
    </source>
</evidence>
<evidence type="ECO:0000256" key="5">
    <source>
        <dbReference type="RuleBase" id="RU367022"/>
    </source>
</evidence>
<protein>
    <recommendedName>
        <fullName evidence="5">Copper transport protein</fullName>
    </recommendedName>
</protein>
<feature type="transmembrane region" description="Helical" evidence="5">
    <location>
        <begin position="112"/>
        <end position="132"/>
    </location>
</feature>
<keyword evidence="5" id="KW-0406">Ion transport</keyword>
<dbReference type="GO" id="GO:0005886">
    <property type="term" value="C:plasma membrane"/>
    <property type="evidence" value="ECO:0007669"/>
    <property type="project" value="TreeGrafter"/>
</dbReference>
<dbReference type="GeneID" id="39731470"/>
<evidence type="ECO:0000256" key="3">
    <source>
        <dbReference type="ARBA" id="ARBA00022989"/>
    </source>
</evidence>
<evidence type="ECO:0000256" key="2">
    <source>
        <dbReference type="ARBA" id="ARBA00022692"/>
    </source>
</evidence>
<organism evidence="6 7">
    <name type="scientific">Plasmodium gallinaceum</name>
    <dbReference type="NCBI Taxonomy" id="5849"/>
    <lineage>
        <taxon>Eukaryota</taxon>
        <taxon>Sar</taxon>
        <taxon>Alveolata</taxon>
        <taxon>Apicomplexa</taxon>
        <taxon>Aconoidasida</taxon>
        <taxon>Haemosporida</taxon>
        <taxon>Plasmodiidae</taxon>
        <taxon>Plasmodium</taxon>
        <taxon>Plasmodium (Haemamoeba)</taxon>
    </lineage>
</organism>
<keyword evidence="4 5" id="KW-0472">Membrane</keyword>
<keyword evidence="2 5" id="KW-0812">Transmembrane</keyword>
<feature type="transmembrane region" description="Helical" evidence="5">
    <location>
        <begin position="62"/>
        <end position="82"/>
    </location>
</feature>
<keyword evidence="5" id="KW-0813">Transport</keyword>
<dbReference type="VEuPathDB" id="PlasmoDB:PGAL8A_00293700"/>
<comment type="similarity">
    <text evidence="5">Belongs to the copper transporter (Ctr) (TC 1.A.56) family. SLC31A subfamily.</text>
</comment>
<keyword evidence="3 5" id="KW-1133">Transmembrane helix</keyword>
<dbReference type="EMBL" id="CVMV01000045">
    <property type="protein sequence ID" value="CRG95732.1"/>
    <property type="molecule type" value="Genomic_DNA"/>
</dbReference>
<dbReference type="OrthoDB" id="161814at2759"/>